<dbReference type="Proteomes" id="UP000076420">
    <property type="component" value="Unassembled WGS sequence"/>
</dbReference>
<accession>A0A2C9KCF9</accession>
<dbReference type="EnsemblMetazoa" id="BGLB017513-RB">
    <property type="protein sequence ID" value="BGLB017513-PB"/>
    <property type="gene ID" value="BGLB017513"/>
</dbReference>
<name>A0A2C9KCF9_BIOGL</name>
<dbReference type="KEGG" id="bgt:106075990"/>
<sequence>MKRVDRVFQIKMKVFIPLTVLLVLVAPSLQQPGGYGHGGRNQGGHGHGDHGHGGNGGRGGRGQGGHGQAGAGSGYQGSSGQNVCGYIDSSCRGSPGEYDTVFAYTYDRGTKICGKVSVYTRCSNSYGGQSNIFQNQLDCSSACENRGY</sequence>
<evidence type="ECO:0000256" key="1">
    <source>
        <dbReference type="SAM" id="MobiDB-lite"/>
    </source>
</evidence>
<proteinExistence type="predicted"/>
<feature type="chain" id="PRO_5013356386" description="BPTI/Kunitz inhibitor domain-containing protein" evidence="2">
    <location>
        <begin position="31"/>
        <end position="148"/>
    </location>
</feature>
<dbReference type="RefSeq" id="XP_013092337.2">
    <property type="nucleotide sequence ID" value="XM_013236883.2"/>
</dbReference>
<evidence type="ECO:0000313" key="4">
    <source>
        <dbReference type="Proteomes" id="UP000076420"/>
    </source>
</evidence>
<dbReference type="VEuPathDB" id="VectorBase:BGLB017513"/>
<evidence type="ECO:0008006" key="5">
    <source>
        <dbReference type="Google" id="ProtNLM"/>
    </source>
</evidence>
<feature type="compositionally biased region" description="Gly residues" evidence="1">
    <location>
        <begin position="53"/>
        <end position="74"/>
    </location>
</feature>
<dbReference type="OrthoDB" id="6204351at2759"/>
<feature type="region of interest" description="Disordered" evidence="1">
    <location>
        <begin position="34"/>
        <end position="74"/>
    </location>
</feature>
<gene>
    <name evidence="3" type="primary">106075990</name>
</gene>
<reference evidence="3" key="1">
    <citation type="submission" date="2020-05" db="UniProtKB">
        <authorList>
            <consortium name="EnsemblMetazoa"/>
        </authorList>
    </citation>
    <scope>IDENTIFICATION</scope>
    <source>
        <strain evidence="3">BB02</strain>
    </source>
</reference>
<evidence type="ECO:0000256" key="2">
    <source>
        <dbReference type="SAM" id="SignalP"/>
    </source>
</evidence>
<feature type="signal peptide" evidence="2">
    <location>
        <begin position="1"/>
        <end position="30"/>
    </location>
</feature>
<evidence type="ECO:0000313" key="3">
    <source>
        <dbReference type="EnsemblMetazoa" id="BGLB017513-PB"/>
    </source>
</evidence>
<dbReference type="VEuPathDB" id="VectorBase:BGLAX_044214"/>
<dbReference type="AlphaFoldDB" id="A0A2C9KCF9"/>
<organism evidence="3 4">
    <name type="scientific">Biomphalaria glabrata</name>
    <name type="common">Bloodfluke planorb</name>
    <name type="synonym">Freshwater snail</name>
    <dbReference type="NCBI Taxonomy" id="6526"/>
    <lineage>
        <taxon>Eukaryota</taxon>
        <taxon>Metazoa</taxon>
        <taxon>Spiralia</taxon>
        <taxon>Lophotrochozoa</taxon>
        <taxon>Mollusca</taxon>
        <taxon>Gastropoda</taxon>
        <taxon>Heterobranchia</taxon>
        <taxon>Euthyneura</taxon>
        <taxon>Panpulmonata</taxon>
        <taxon>Hygrophila</taxon>
        <taxon>Lymnaeoidea</taxon>
        <taxon>Planorbidae</taxon>
        <taxon>Biomphalaria</taxon>
    </lineage>
</organism>
<keyword evidence="2" id="KW-0732">Signal</keyword>
<feature type="compositionally biased region" description="Gly residues" evidence="1">
    <location>
        <begin position="34"/>
        <end position="45"/>
    </location>
</feature>
<protein>
    <recommendedName>
        <fullName evidence="5">BPTI/Kunitz inhibitor domain-containing protein</fullName>
    </recommendedName>
</protein>